<evidence type="ECO:0000256" key="9">
    <source>
        <dbReference type="HAMAP-Rule" id="MF_01924"/>
    </source>
</evidence>
<dbReference type="SUPFAM" id="SSF55166">
    <property type="entry name" value="Hedgehog/DD-peptidase"/>
    <property type="match status" value="1"/>
</dbReference>
<keyword evidence="8" id="KW-0961">Cell wall biogenesis/degradation</keyword>
<dbReference type="CDD" id="cd14840">
    <property type="entry name" value="D-Ala-D-Ala_dipeptidase_Aad"/>
    <property type="match status" value="1"/>
</dbReference>
<dbReference type="PANTHER" id="PTHR43126:SF2">
    <property type="entry name" value="D-ALANYL-D-ALANINE DIPEPTIDASE"/>
    <property type="match status" value="1"/>
</dbReference>
<evidence type="ECO:0000256" key="7">
    <source>
        <dbReference type="ARBA" id="ARBA00023049"/>
    </source>
</evidence>
<keyword evidence="4 9" id="KW-0378">Hydrolase</keyword>
<keyword evidence="11" id="KW-1185">Reference proteome</keyword>
<keyword evidence="5 9" id="KW-0862">Zinc</keyword>
<dbReference type="Pfam" id="PF01427">
    <property type="entry name" value="Peptidase_M15"/>
    <property type="match status" value="1"/>
</dbReference>
<comment type="caution">
    <text evidence="10">The sequence shown here is derived from an EMBL/GenBank/DDBJ whole genome shotgun (WGS) entry which is preliminary data.</text>
</comment>
<accession>H1HKQ8</accession>
<dbReference type="EC" id="3.4.13.22" evidence="9"/>
<comment type="cofactor">
    <cofactor evidence="9">
        <name>Zn(2+)</name>
        <dbReference type="ChEBI" id="CHEBI:29105"/>
    </cofactor>
    <text evidence="9">Binds 1 zinc ion per subunit.</text>
</comment>
<dbReference type="Gene3D" id="3.30.1380.10">
    <property type="match status" value="1"/>
</dbReference>
<evidence type="ECO:0000313" key="11">
    <source>
        <dbReference type="Proteomes" id="UP000003167"/>
    </source>
</evidence>
<dbReference type="GO" id="GO:0160237">
    <property type="term" value="F:D-Ala-D-Ala dipeptidase activity"/>
    <property type="evidence" value="ECO:0007669"/>
    <property type="project" value="UniProtKB-EC"/>
</dbReference>
<dbReference type="EMBL" id="AGEK01000016">
    <property type="protein sequence ID" value="EHO73159.1"/>
    <property type="molecule type" value="Genomic_DNA"/>
</dbReference>
<evidence type="ECO:0000313" key="10">
    <source>
        <dbReference type="EMBL" id="EHO73159.1"/>
    </source>
</evidence>
<dbReference type="HOGENOM" id="CLU_060744_1_0_10"/>
<feature type="binding site" evidence="9">
    <location>
        <position position="160"/>
    </location>
    <ligand>
        <name>Zn(2+)</name>
        <dbReference type="ChEBI" id="CHEBI:29105"/>
        <note>catalytic</note>
    </ligand>
</feature>
<gene>
    <name evidence="10" type="ORF">HMPREF9944_00752</name>
</gene>
<keyword evidence="7 9" id="KW-0482">Metalloprotease</keyword>
<dbReference type="HAMAP" id="MF_01924">
    <property type="entry name" value="A_A_dipeptidase"/>
    <property type="match status" value="1"/>
</dbReference>
<proteinExistence type="inferred from homology"/>
<keyword evidence="2 9" id="KW-0645">Protease</keyword>
<evidence type="ECO:0000256" key="4">
    <source>
        <dbReference type="ARBA" id="ARBA00022801"/>
    </source>
</evidence>
<comment type="function">
    <text evidence="9">Catalyzes hydrolysis of the D-alanyl-D-alanine dipeptide.</text>
</comment>
<dbReference type="GO" id="GO:0008237">
    <property type="term" value="F:metallopeptidase activity"/>
    <property type="evidence" value="ECO:0007669"/>
    <property type="project" value="UniProtKB-KW"/>
</dbReference>
<dbReference type="InterPro" id="IPR000755">
    <property type="entry name" value="A_A_dipeptidase"/>
</dbReference>
<feature type="site" description="Transition state stabilizer" evidence="9">
    <location>
        <position position="122"/>
    </location>
</feature>
<dbReference type="Proteomes" id="UP000003167">
    <property type="component" value="Unassembled WGS sequence"/>
</dbReference>
<feature type="active site" description="Proton donor/acceptor" evidence="9">
    <location>
        <position position="224"/>
    </location>
</feature>
<feature type="binding site" evidence="9">
    <location>
        <position position="227"/>
    </location>
    <ligand>
        <name>Zn(2+)</name>
        <dbReference type="ChEBI" id="CHEBI:29105"/>
        <note>catalytic</note>
    </ligand>
</feature>
<keyword evidence="6 9" id="KW-0224">Dipeptidase</keyword>
<evidence type="ECO:0000256" key="8">
    <source>
        <dbReference type="ARBA" id="ARBA00023316"/>
    </source>
</evidence>
<dbReference type="GO" id="GO:0006508">
    <property type="term" value="P:proteolysis"/>
    <property type="evidence" value="ECO:0007669"/>
    <property type="project" value="UniProtKB-KW"/>
</dbReference>
<evidence type="ECO:0000256" key="1">
    <source>
        <dbReference type="ARBA" id="ARBA00001362"/>
    </source>
</evidence>
<dbReference type="AlphaFoldDB" id="H1HKQ8"/>
<comment type="catalytic activity">
    <reaction evidence="1 9">
        <text>D-alanyl-D-alanine + H2O = 2 D-alanine</text>
        <dbReference type="Rhea" id="RHEA:20661"/>
        <dbReference type="ChEBI" id="CHEBI:15377"/>
        <dbReference type="ChEBI" id="CHEBI:57416"/>
        <dbReference type="ChEBI" id="CHEBI:57822"/>
        <dbReference type="EC" id="3.4.13.22"/>
    </reaction>
</comment>
<dbReference type="PATRIC" id="fig|999422.3.peg.771"/>
<dbReference type="GO" id="GO:0071555">
    <property type="term" value="P:cell wall organization"/>
    <property type="evidence" value="ECO:0007669"/>
    <property type="project" value="UniProtKB-KW"/>
</dbReference>
<evidence type="ECO:0000256" key="6">
    <source>
        <dbReference type="ARBA" id="ARBA00022997"/>
    </source>
</evidence>
<comment type="similarity">
    <text evidence="9">Belongs to the peptidase M15D family.</text>
</comment>
<protein>
    <recommendedName>
        <fullName evidence="9">D-alanyl-D-alanine dipeptidase</fullName>
        <shortName evidence="9">D-Ala-D-Ala dipeptidase</shortName>
        <ecNumber evidence="9">3.4.13.22</ecNumber>
    </recommendedName>
</protein>
<dbReference type="GO" id="GO:0008270">
    <property type="term" value="F:zinc ion binding"/>
    <property type="evidence" value="ECO:0007669"/>
    <property type="project" value="UniProtKB-UniRule"/>
</dbReference>
<name>H1HKQ8_9BACT</name>
<dbReference type="STRING" id="999422.HMPREF9944_00752"/>
<evidence type="ECO:0000256" key="2">
    <source>
        <dbReference type="ARBA" id="ARBA00022670"/>
    </source>
</evidence>
<keyword evidence="3 9" id="KW-0479">Metal-binding</keyword>
<evidence type="ECO:0000256" key="5">
    <source>
        <dbReference type="ARBA" id="ARBA00022833"/>
    </source>
</evidence>
<evidence type="ECO:0000256" key="3">
    <source>
        <dbReference type="ARBA" id="ARBA00022723"/>
    </source>
</evidence>
<reference evidence="10 11" key="1">
    <citation type="submission" date="2011-12" db="EMBL/GenBank/DDBJ databases">
        <title>The Genome Sequence of Prevotella maculosa OT 289.</title>
        <authorList>
            <consortium name="The Broad Institute Genome Sequencing Platform"/>
            <person name="Earl A."/>
            <person name="Ward D."/>
            <person name="Feldgarden M."/>
            <person name="Gevers D."/>
            <person name="Izard J."/>
            <person name="Blanton J.M."/>
            <person name="Mathney J."/>
            <person name="Tanner A.C."/>
            <person name="Dewhirst F.E."/>
            <person name="Young S.K."/>
            <person name="Zeng Q."/>
            <person name="Gargeya S."/>
            <person name="Fitzgerald M."/>
            <person name="Haas B."/>
            <person name="Abouelleil A."/>
            <person name="Alvarado L."/>
            <person name="Arachchi H.M."/>
            <person name="Berlin A."/>
            <person name="Chapman S.B."/>
            <person name="Gearin G."/>
            <person name="Goldberg J."/>
            <person name="Griggs A."/>
            <person name="Gujja S."/>
            <person name="Hansen M."/>
            <person name="Heiman D."/>
            <person name="Howarth C."/>
            <person name="Larimer J."/>
            <person name="Lui A."/>
            <person name="MacDonald P.J.P."/>
            <person name="McCowen C."/>
            <person name="Montmayeur A."/>
            <person name="Murphy C."/>
            <person name="Neiman D."/>
            <person name="Pearson M."/>
            <person name="Priest M."/>
            <person name="Roberts A."/>
            <person name="Saif S."/>
            <person name="Shea T."/>
            <person name="Sisk P."/>
            <person name="Stolte C."/>
            <person name="Sykes S."/>
            <person name="Wortman J."/>
            <person name="Nusbaum C."/>
            <person name="Birren B."/>
        </authorList>
    </citation>
    <scope>NUCLEOTIDE SEQUENCE [LARGE SCALE GENOMIC DNA]</scope>
    <source>
        <strain evidence="10 11">OT 289</strain>
    </source>
</reference>
<feature type="binding site" evidence="9">
    <location>
        <position position="153"/>
    </location>
    <ligand>
        <name>Zn(2+)</name>
        <dbReference type="ChEBI" id="CHEBI:29105"/>
        <note>catalytic</note>
    </ligand>
</feature>
<dbReference type="InterPro" id="IPR009045">
    <property type="entry name" value="Zn_M74/Hedgehog-like"/>
</dbReference>
<organism evidence="10 11">
    <name type="scientific">Segatella maculosa OT 289</name>
    <dbReference type="NCBI Taxonomy" id="999422"/>
    <lineage>
        <taxon>Bacteria</taxon>
        <taxon>Pseudomonadati</taxon>
        <taxon>Bacteroidota</taxon>
        <taxon>Bacteroidia</taxon>
        <taxon>Bacteroidales</taxon>
        <taxon>Prevotellaceae</taxon>
        <taxon>Segatella</taxon>
    </lineage>
</organism>
<dbReference type="PANTHER" id="PTHR43126">
    <property type="entry name" value="D-ALANYL-D-ALANINE DIPEPTIDASE"/>
    <property type="match status" value="1"/>
</dbReference>
<sequence length="244" mass="28227">MRIIRRKEGYRDAQGMLRHTYGKALAALWLLCYVTIPAFSADKGETARRLARQGYVNIRQEDPTIHVSLMYSRADNFCGVVLYDDLKEAFLHPEAMAALKKAQAYLQQLRPDLSLKVYDAARPMSIQQKMWDKVKHTRKAIYVSNPDHGGGMHNYGMAVDITLCTLKGDTLDMGTKIDYMGKAAHIDHEDLLVKEKKISRKARENRQLLRRVMRHGGFIPLRTEWWHFNKCSRATAKRYYKVIP</sequence>